<feature type="compositionally biased region" description="Basic and acidic residues" evidence="6">
    <location>
        <begin position="276"/>
        <end position="286"/>
    </location>
</feature>
<keyword evidence="5" id="KW-0539">Nucleus</keyword>
<keyword evidence="4" id="KW-0804">Transcription</keyword>
<dbReference type="GO" id="GO:0005634">
    <property type="term" value="C:nucleus"/>
    <property type="evidence" value="ECO:0007669"/>
    <property type="project" value="UniProtKB-SubCell"/>
</dbReference>
<keyword evidence="2" id="KW-0805">Transcription regulation</keyword>
<dbReference type="PANTHER" id="PTHR44191:SF62">
    <property type="entry name" value="OS04G0341900 PROTEIN"/>
    <property type="match status" value="1"/>
</dbReference>
<proteinExistence type="predicted"/>
<evidence type="ECO:0000256" key="4">
    <source>
        <dbReference type="ARBA" id="ARBA00023163"/>
    </source>
</evidence>
<dbReference type="InterPro" id="IPR006447">
    <property type="entry name" value="Myb_dom_plants"/>
</dbReference>
<feature type="region of interest" description="Disordered" evidence="6">
    <location>
        <begin position="276"/>
        <end position="298"/>
    </location>
</feature>
<dbReference type="GO" id="GO:0006355">
    <property type="term" value="P:regulation of DNA-templated transcription"/>
    <property type="evidence" value="ECO:0007669"/>
    <property type="project" value="UniProtKB-ARBA"/>
</dbReference>
<evidence type="ECO:0000256" key="1">
    <source>
        <dbReference type="ARBA" id="ARBA00004123"/>
    </source>
</evidence>
<dbReference type="SUPFAM" id="SSF46689">
    <property type="entry name" value="Homeodomain-like"/>
    <property type="match status" value="1"/>
</dbReference>
<accession>A0AA39T1M8</accession>
<dbReference type="GO" id="GO:0003677">
    <property type="term" value="F:DNA binding"/>
    <property type="evidence" value="ECO:0007669"/>
    <property type="project" value="UniProtKB-KW"/>
</dbReference>
<protein>
    <submittedName>
        <fullName evidence="7">Uncharacterized protein</fullName>
    </submittedName>
</protein>
<evidence type="ECO:0000256" key="6">
    <source>
        <dbReference type="SAM" id="MobiDB-lite"/>
    </source>
</evidence>
<reference evidence="7" key="1">
    <citation type="journal article" date="2022" name="Plant J.">
        <title>Strategies of tolerance reflected in two North American maple genomes.</title>
        <authorList>
            <person name="McEvoy S.L."/>
            <person name="Sezen U.U."/>
            <person name="Trouern-Trend A."/>
            <person name="McMahon S.M."/>
            <person name="Schaberg P.G."/>
            <person name="Yang J."/>
            <person name="Wegrzyn J.L."/>
            <person name="Swenson N.G."/>
        </authorList>
    </citation>
    <scope>NUCLEOTIDE SEQUENCE</scope>
    <source>
        <strain evidence="7">NS2018</strain>
    </source>
</reference>
<dbReference type="NCBIfam" id="TIGR01557">
    <property type="entry name" value="myb_SHAQKYF"/>
    <property type="match status" value="1"/>
</dbReference>
<comment type="caution">
    <text evidence="7">The sequence shown here is derived from an EMBL/GenBank/DDBJ whole genome shotgun (WGS) entry which is preliminary data.</text>
</comment>
<evidence type="ECO:0000256" key="5">
    <source>
        <dbReference type="ARBA" id="ARBA00023242"/>
    </source>
</evidence>
<feature type="compositionally biased region" description="Polar residues" evidence="6">
    <location>
        <begin position="287"/>
        <end position="298"/>
    </location>
</feature>
<evidence type="ECO:0000256" key="3">
    <source>
        <dbReference type="ARBA" id="ARBA00023125"/>
    </source>
</evidence>
<dbReference type="EMBL" id="JAUESC010000003">
    <property type="protein sequence ID" value="KAK0602134.1"/>
    <property type="molecule type" value="Genomic_DNA"/>
</dbReference>
<reference evidence="7" key="2">
    <citation type="submission" date="2023-06" db="EMBL/GenBank/DDBJ databases">
        <authorList>
            <person name="Swenson N.G."/>
            <person name="Wegrzyn J.L."/>
            <person name="Mcevoy S.L."/>
        </authorList>
    </citation>
    <scope>NUCLEOTIDE SEQUENCE</scope>
    <source>
        <strain evidence="7">NS2018</strain>
        <tissue evidence="7">Leaf</tissue>
    </source>
</reference>
<comment type="subcellular location">
    <subcellularLocation>
        <location evidence="1">Nucleus</location>
    </subcellularLocation>
</comment>
<evidence type="ECO:0000313" key="7">
    <source>
        <dbReference type="EMBL" id="KAK0602134.1"/>
    </source>
</evidence>
<dbReference type="PANTHER" id="PTHR44191">
    <property type="entry name" value="TRANSCRIPTION FACTOR KUA1"/>
    <property type="match status" value="1"/>
</dbReference>
<dbReference type="InterPro" id="IPR009057">
    <property type="entry name" value="Homeodomain-like_sf"/>
</dbReference>
<dbReference type="GO" id="GO:0009739">
    <property type="term" value="P:response to gibberellin"/>
    <property type="evidence" value="ECO:0007669"/>
    <property type="project" value="TreeGrafter"/>
</dbReference>
<dbReference type="Proteomes" id="UP001168877">
    <property type="component" value="Unassembled WGS sequence"/>
</dbReference>
<dbReference type="GO" id="GO:0009723">
    <property type="term" value="P:response to ethylene"/>
    <property type="evidence" value="ECO:0007669"/>
    <property type="project" value="TreeGrafter"/>
</dbReference>
<evidence type="ECO:0000256" key="2">
    <source>
        <dbReference type="ARBA" id="ARBA00023015"/>
    </source>
</evidence>
<sequence length="298" mass="33573">MVKEAARKCCLCGHYGHNSRTCNGGKSFKLFGVNIENSRKVSMSMENMQSVVDVHVDAWSPSDGKRDKAVRKGRKGIAWTEKEHIDFLAGLNMLGKGGLVRRDGEEGSEKVFSLRALWTQFENLQWWEEFQAFGVNIENSGKGSMSMENMQEMVKEEARKCSHCGHYGHNSRTCNGGKSFKLFGVNIENSRKGSMSRENMQSVVDVHVEAGSPFDGKRDKAVRKGRKGIAWTEKEHNDFLAGLNMLGKGDWKGISSQSQVEHLTQNQLTRTRLSSKLDPHNHHNEEISSSQESDLWSY</sequence>
<keyword evidence="8" id="KW-1185">Reference proteome</keyword>
<name>A0AA39T1M8_ACESA</name>
<organism evidence="7 8">
    <name type="scientific">Acer saccharum</name>
    <name type="common">Sugar maple</name>
    <dbReference type="NCBI Taxonomy" id="4024"/>
    <lineage>
        <taxon>Eukaryota</taxon>
        <taxon>Viridiplantae</taxon>
        <taxon>Streptophyta</taxon>
        <taxon>Embryophyta</taxon>
        <taxon>Tracheophyta</taxon>
        <taxon>Spermatophyta</taxon>
        <taxon>Magnoliopsida</taxon>
        <taxon>eudicotyledons</taxon>
        <taxon>Gunneridae</taxon>
        <taxon>Pentapetalae</taxon>
        <taxon>rosids</taxon>
        <taxon>malvids</taxon>
        <taxon>Sapindales</taxon>
        <taxon>Sapindaceae</taxon>
        <taxon>Hippocastanoideae</taxon>
        <taxon>Acereae</taxon>
        <taxon>Acer</taxon>
    </lineage>
</organism>
<dbReference type="AlphaFoldDB" id="A0AA39T1M8"/>
<dbReference type="InterPro" id="IPR052245">
    <property type="entry name" value="Plant_Stress_Dev_TF"/>
</dbReference>
<gene>
    <name evidence="7" type="ORF">LWI29_030643</name>
</gene>
<keyword evidence="3" id="KW-0238">DNA-binding</keyword>
<evidence type="ECO:0000313" key="8">
    <source>
        <dbReference type="Proteomes" id="UP001168877"/>
    </source>
</evidence>